<dbReference type="RefSeq" id="WP_136401713.1">
    <property type="nucleotide sequence ID" value="NZ_SSNZ01000001.1"/>
</dbReference>
<keyword evidence="2" id="KW-1185">Reference proteome</keyword>
<organism evidence="1 2">
    <name type="scientific">Flavobacterium supellecticarium</name>
    <dbReference type="NCBI Taxonomy" id="2565924"/>
    <lineage>
        <taxon>Bacteria</taxon>
        <taxon>Pseudomonadati</taxon>
        <taxon>Bacteroidota</taxon>
        <taxon>Flavobacteriia</taxon>
        <taxon>Flavobacteriales</taxon>
        <taxon>Flavobacteriaceae</taxon>
        <taxon>Flavobacterium</taxon>
    </lineage>
</organism>
<protein>
    <submittedName>
        <fullName evidence="1">Uncharacterized protein</fullName>
    </submittedName>
</protein>
<dbReference type="EMBL" id="SSNZ01000001">
    <property type="protein sequence ID" value="THF53190.1"/>
    <property type="molecule type" value="Genomic_DNA"/>
</dbReference>
<dbReference type="OrthoDB" id="1270728at2"/>
<dbReference type="Proteomes" id="UP000307507">
    <property type="component" value="Unassembled WGS sequence"/>
</dbReference>
<gene>
    <name evidence="1" type="ORF">E6C50_03020</name>
</gene>
<sequence length="198" mass="23476">MHHIPRYDFRIGYVKEADQGDYTKKLAKGIFTLLLNHFVDIRFIPRIENIDDLIDEYTYDDTTTQGVRMACLFESKYVVTPSDANEGKNRIISKAVLAKQFNVALEDIASEIIVFYVSVKTYKKYIREVRNIFYTDKYGDSTNIFYRQNAFMEDLKKEYKLPVFLENRIINSSYFSDYELAFLERQRDKEGNVIPRVY</sequence>
<name>A0A4S4A416_9FLAO</name>
<reference evidence="1 2" key="1">
    <citation type="submission" date="2019-04" db="EMBL/GenBank/DDBJ databases">
        <title>Flavobacterium sp. nov. isolated from construction timber.</title>
        <authorList>
            <person name="Lin S.-Y."/>
            <person name="Chang C.-T."/>
            <person name="Young C.-C."/>
        </authorList>
    </citation>
    <scope>NUCLEOTIDE SEQUENCE [LARGE SCALE GENOMIC DNA]</scope>
    <source>
        <strain evidence="1 2">CC-CTC003</strain>
    </source>
</reference>
<comment type="caution">
    <text evidence="1">The sequence shown here is derived from an EMBL/GenBank/DDBJ whole genome shotgun (WGS) entry which is preliminary data.</text>
</comment>
<proteinExistence type="predicted"/>
<accession>A0A4S4A416</accession>
<dbReference type="AlphaFoldDB" id="A0A4S4A416"/>
<evidence type="ECO:0000313" key="2">
    <source>
        <dbReference type="Proteomes" id="UP000307507"/>
    </source>
</evidence>
<evidence type="ECO:0000313" key="1">
    <source>
        <dbReference type="EMBL" id="THF53190.1"/>
    </source>
</evidence>